<keyword evidence="21" id="KW-1185">Reference proteome</keyword>
<evidence type="ECO:0000256" key="15">
    <source>
        <dbReference type="ARBA" id="ARBA00023204"/>
    </source>
</evidence>
<keyword evidence="13" id="KW-0802">TPR repeat</keyword>
<proteinExistence type="evidence at protein level"/>
<evidence type="ECO:0000256" key="6">
    <source>
        <dbReference type="ARBA" id="ARBA00022527"/>
    </source>
</evidence>
<dbReference type="InterPro" id="IPR003152">
    <property type="entry name" value="FATC_dom"/>
</dbReference>
<dbReference type="GO" id="GO:0008630">
    <property type="term" value="P:intrinsic apoptotic signaling pathway in response to DNA damage"/>
    <property type="evidence" value="ECO:0007669"/>
    <property type="project" value="TreeGrafter"/>
</dbReference>
<dbReference type="SMART" id="SM00146">
    <property type="entry name" value="PI3Kc"/>
    <property type="match status" value="1"/>
</dbReference>
<dbReference type="GO" id="GO:0006303">
    <property type="term" value="P:double-strand break repair via nonhomologous end joining"/>
    <property type="evidence" value="ECO:0007669"/>
    <property type="project" value="InterPro"/>
</dbReference>
<dbReference type="InterPro" id="IPR036940">
    <property type="entry name" value="PI3/4_kinase_cat_sf"/>
</dbReference>
<dbReference type="InterPro" id="IPR046804">
    <property type="entry name" value="DNA-PKcs_N"/>
</dbReference>
<dbReference type="Pfam" id="PF00454">
    <property type="entry name" value="PI3_PI4_kinase"/>
    <property type="match status" value="1"/>
</dbReference>
<keyword evidence="5" id="KW-0690">Ribosome biogenesis</keyword>
<comment type="similarity">
    <text evidence="2">Belongs to the PI3/PI4-kinase family.</text>
</comment>
<dbReference type="InterPro" id="IPR018936">
    <property type="entry name" value="PI3/4_kinase_CS"/>
</dbReference>
<dbReference type="PROSITE" id="PS50290">
    <property type="entry name" value="PI3_4_KINASE_3"/>
    <property type="match status" value="1"/>
</dbReference>
<dbReference type="PROSITE" id="PS51190">
    <property type="entry name" value="FATC"/>
    <property type="match status" value="1"/>
</dbReference>
<accession>A0A498M8N7</accession>
<evidence type="ECO:0000256" key="12">
    <source>
        <dbReference type="ARBA" id="ARBA00022777"/>
    </source>
</evidence>
<dbReference type="GO" id="GO:0042254">
    <property type="term" value="P:ribosome biogenesis"/>
    <property type="evidence" value="ECO:0007669"/>
    <property type="project" value="UniProtKB-KW"/>
</dbReference>
<keyword evidence="10" id="KW-0547">Nucleotide-binding</keyword>
<dbReference type="Pfam" id="PF20500">
    <property type="entry name" value="DNA-PKcs_N"/>
    <property type="match status" value="1"/>
</dbReference>
<dbReference type="GO" id="GO:0033152">
    <property type="term" value="P:immunoglobulin V(D)J recombination"/>
    <property type="evidence" value="ECO:0007669"/>
    <property type="project" value="TreeGrafter"/>
</dbReference>
<dbReference type="SMART" id="SM01344">
    <property type="entry name" value="NUC194"/>
    <property type="match status" value="1"/>
</dbReference>
<dbReference type="EC" id="2.7.11.1" evidence="3"/>
<dbReference type="SMART" id="SM01343">
    <property type="entry name" value="FATC"/>
    <property type="match status" value="1"/>
</dbReference>
<feature type="compositionally biased region" description="Low complexity" evidence="17">
    <location>
        <begin position="1869"/>
        <end position="1881"/>
    </location>
</feature>
<feature type="domain" description="FATC" evidence="19">
    <location>
        <begin position="3784"/>
        <end position="3816"/>
    </location>
</feature>
<dbReference type="InterPro" id="IPR011009">
    <property type="entry name" value="Kinase-like_dom_sf"/>
</dbReference>
<evidence type="ECO:0000256" key="14">
    <source>
        <dbReference type="ARBA" id="ARBA00022840"/>
    </source>
</evidence>
<sequence>MTHGFLGTQYWEWLAVIYLKRQQRQIMSSDTSTVGGIQGYLLKLHSFLGDTESRNAAIVCHDIIGDLGQECMITKNENELVLQTSLLFAKEEGLLGFLRKSLSNEMLRDTRVDILNFLGAFLERMSVTVRGWEKNYAVDLKDICVVVYTKDKAAKCRSPALDLLIKILYLTKDSSITQDLKIVLGYIYELLGVLGEVHPSEMVNNSDKLYKAYLGELKGQMTSTTKEPKLPVVAGCLKGITALMVNFTKSMDEDPVTSKEIFDYALKAISPQTDMKRYAVMFAGLKLFTKHSSQFGNCLMDHYMSIFDVMSKLCGHINGELKKSSYTALESFLKQVATLVAENTELHKSKLKYFMQKFCAIIRTMASTNKELSIAIRGYGLFAAPCKVVCPQDVDLMYTELIQRCKQMYLTETDRDDDNVYQLPSFLDSIASVLVHLDRIPEVYTPVLERLLVVQMDSFPQYSPRMQYATCRSIIKVFVAMAVRGPVLWSFTSSVGKDELENIPSGVSQTEEDSTLVRSGKWKVPSSKDYLDLFKGLLDCENLKDTGFMDAAPAAKNYNLRDINRHLYDAVVQSVMKILEKLDLSVQKVNAADEAQSDASAGFMPSSDPTANLIPNKPKDFIAFINLVDFCSELLPSRNPEYFAQWMHPLCHELILQSIRFPLVSGFYKLLSLSMGIAKKIHYFQNLKQEPNSVGGGSTMENACFSLLAKFGKEVCVRMKQYKDELLAACLMFILSLHPDMVALDIKAYIPALQAALRLGLSHAPLATAALDALESWSSLIPAAIMQPHYADVLPHLDGYLKTTTNSAVSAEDMMKRYVAWDCEKRLRFAVPFKDMKPEIYLDSFLPRVTELALSSSDRQTKVAACELLHSLVIYMVGKGAQMTEDDKSAPPMYNLHRKVFPVLLRLACDVDQVTRQLFEPLVMQLIHWFTNNRKFESQDTVAVLEAILDGIVDPLDSTLRDFSGTCIQEFVKWSIKQTTPKQQEKSPANIKSLFKRIYSLALHPNVFKRLGAALAFNSMYRQFREESSLVEQFVFEVLVVFVESLALAHFDEKSLGTVQQCCSSLDHLKRIIKHKADSLNKNSKRRIPRGFAPDQSVCLSDVVMWLLSQCGRPQTECRHRSMELFYEFVPLLPGTGEKSSFLPALRFFLTELSMQDVQTARACFKMGSAGQSHFSPREKEQYNYSKCSIIVRILEFSTMVLQKCPQDLWKIMEQDVFNSSFFTLVALAVCEPSSIGFNMADLEVMTQLPEVCAPLLKALASTPYRAQLESGIRKRITVQSVEELCAIDLYETDTRDSHANMHLLLSACKQLHQSGLLNSILHSQDASYGCSLGSKLLTSVYKSIAPGSDKKSLPSMDVGSRNLNPHFLSFSHGEYFYSLFQTSLNTELLRRVEHTVPLLLAAANQNPSMVSILLNGMLDHSFRERSVRKSQGSQLAEQVLKGWNLLRPWWEGPAASPESKTSVLSLLAKVLQIDSSVCSNTDHPSFNAVFTTFTALLTDTSMPLNLKSQALIMLPFFTTLPSMPLEELRRALETLVATHFPMQSDEFPRGSLQCNNYMDCIRKFLEALQLSQSPLLLKLMARVLCRDKKHIMEELFQTCFQNIARQSQSERQVLLLSSVYQSFQAKDVPSNSMLMGLIDRVLLPMASHCSPQALSQFFITNITDIMTTLQARFTKSVESVFESQIMMKIGCCKLLEVLYSRLPKEEVYSKNSAINQAFCGTGSAEGNELSKNLLKSCFEAFTENMAGETVLLELRRQYHCAAYNCAIALISCSFNETKFYQGFLFTEKPDKNQFIFDNLIDAQRVYNFPIEIDVPIERKKKYVMIRKEVSGDNGDAPVYLSSQSYMADSSLSEEMSQFDFSTGVQSFSYSSQNPSGESSSNRTRERKEVMSQDETVELEMDELNQHECMANMTALLRHMQRNNITPKTEEGVAPSDLPPWMKFLQGKLDNPSTPLNIRLFIAKLIINTEEIFRPYAKFWLGPLVQLVVSSSNGGEGIHFMVVDIVVTVLSWASVATPKGSTRDEVLANRLLGFLVKNCFNSKRAVFRHNLEIIRTVVECWKDCLTIPYDLIYERFAGTDPNSKDNSVGLQLLGIVLANNLPPYDAACGIEHDRYFQSLASNLSFIRYKEVYSAAAEIIGLILNYMTEKENQNEGPLMNITITKLMDLRKKEVDDKFIVCLSKVSKHFPPIVDRFVNPVFYLLPKLHGILKTHCLECVLSRADVIPEIYLHLKTKGFSQIMSHKDEGRQLVCLDIIHKILARLKPEELKEILEAVTAFVSHPSPVCRERMYDILMWIQDNYSDSDSMEDSTSVEVLNVARESLLQGLTDENRGLQLYVRNFWSHESRLPPDTLERMLVVLKSLYSSRIEEQFLSLATDLLLEMTSRSPDYTRNMFEFPLSECKFQDYAIDSNWRLRSTVLTPMFMETQATQGSGSQGSEAAGNQTATMRGQIRATQTSLEFSQTLAPGAGRRSAYNWLTGSSVDTLADYSLSSDSLSSLMVFEKKRSERPQAAWRAVGAGFGSKRLTAASDETDSRSAAERERRADILRLRRRFLKDKEKESIRFAKKEIQSQRTERERRADLKIRQDAQVTLYRSYRVGDLPDIQIQFSSLIAPLQALAQKDATLAKQLFSSLFAGVLVEIEGPKSSKDTAAILKDLVQTLNTFLNRSTVYFPPFISCVQDMSYHHKALLGVEPAFVSASCLASLQQPMGILLLEESLLHGTGTSEEPPSKRARGKRELPPDTERWIHLAKSLGDYDVVRGIFSGKVGTKSITFTALQAEAKSDYAEAVKLYNEALNKEDWNDVEPTNTEKDFWEIAALEAYNHLTEWKSLQYCATVNIDDNSPVNLEKMWTEPFYVETYLQYMMRSMLKQLQLGERTQELLSFVDAAMKKEEHKIIMETHYSQELSLLYILQEDYDRAKYYANNCMQVFMQFMIKRWTSRYPDAKLDPMNVWDDIITSRCFFLDKILERLTSTPENSMEVDGAEQASGEELGVLVKNCKFNMKLQMADSAWKQNNFPVASKLLKELHRDAKTDDAWLVRWVHSFSRFSHRRSAGLGSAEKINVLLKTVPLLVDSGRLSEGLSARMLRDQKILLGTTYDLMARAADRSPSALETLGEDKVQKILQVSGASFITQVVEGLQMQALEMLRSAARKAEEEEQSFSQQHVNTRGIVEAYMTLANFCDRRLRESEQKEEAISSKLQSLPGHVVKMMLKALKLNSDEARLKFPRLLQLVELYPAETLDLMVREATAVQHVIEEIAECYPQALIYPYMISSENYTFEESASGQRNREFVEKLKSLLDKGGVVQEFVDALQQLTNPEMLFKKYCKEVEKLIGAGGSKLYERRKDKVFLQQVDHLEMSMRNFQKEPGNMKEYSPWLSSFKAETLRNELEVPGQYDGQSKPLPEYHAKITGFDERVKVMASIRRPKRIIMRGDDERDYPFLVKGGEDLRQDQRIEQLFGVMNMILSQDTACSQRSLALRTYQVIPITSRIGLIEWMENTCTLKDFLSSRRTQQEQKTMTKPNESYDDWISKIAGKVDGIRRYAELYKKAKRAETVNNFRRIEQMVPDDLLKRAFVRMSTTPEAFLSLRSHFSSTHAVLCVSHWILGIGDRHLSNFMINTETGGMIGIDFGHAFGSATQFLPVPELMPFRLTRQFINLMRPMAESGLIQSVMVHSLRAFRDDPDLLLNTMDVFVKEPSLDWKNFELKQLKKGGTWTESVDTKEINWFPLQKVNFARRKLEGANPSVITSEELRLGFEKTPEYKGLLAVARGEKEHNIRARHNEKDLSVEDQVDCLLDQATDPNILGRVWIGWEPWN</sequence>
<dbReference type="Pfam" id="PF08163">
    <property type="entry name" value="DNAPKcs_CC3"/>
    <property type="match status" value="1"/>
</dbReference>
<dbReference type="STRING" id="84645.A0A498M8N7"/>
<dbReference type="InterPro" id="IPR050517">
    <property type="entry name" value="DDR_Repair_Kinase"/>
</dbReference>
<dbReference type="PANTHER" id="PTHR11139">
    <property type="entry name" value="ATAXIA TELANGIECTASIA MUTATED ATM -RELATED"/>
    <property type="match status" value="1"/>
</dbReference>
<evidence type="ECO:0000256" key="5">
    <source>
        <dbReference type="ARBA" id="ARBA00022517"/>
    </source>
</evidence>
<keyword evidence="8" id="KW-0808">Transferase</keyword>
<dbReference type="InterPro" id="IPR003151">
    <property type="entry name" value="PIK-rel_kinase_FAT"/>
</dbReference>
<keyword evidence="15" id="KW-0234">DNA repair</keyword>
<comment type="subcellular location">
    <subcellularLocation>
        <location evidence="1">Nucleus</location>
        <location evidence="1">Nucleolus</location>
    </subcellularLocation>
</comment>
<evidence type="ECO:0000313" key="20">
    <source>
        <dbReference type="EMBL" id="RXN17348.1"/>
    </source>
</evidence>
<evidence type="ECO:0000256" key="8">
    <source>
        <dbReference type="ARBA" id="ARBA00022679"/>
    </source>
</evidence>
<evidence type="ECO:0000256" key="17">
    <source>
        <dbReference type="SAM" id="MobiDB-lite"/>
    </source>
</evidence>
<keyword evidence="16" id="KW-0539">Nucleus</keyword>
<dbReference type="Pfam" id="PF20502">
    <property type="entry name" value="DNAPKcs_CC1-2"/>
    <property type="match status" value="2"/>
</dbReference>
<dbReference type="Pfam" id="PF19704">
    <property type="entry name" value="DNAPKcs_CC5"/>
    <property type="match status" value="1"/>
</dbReference>
<evidence type="ECO:0000256" key="16">
    <source>
        <dbReference type="ARBA" id="ARBA00023242"/>
    </source>
</evidence>
<evidence type="ECO:0007829" key="22">
    <source>
        <dbReference type="PeptideAtlas" id="A0A498M8N7"/>
    </source>
</evidence>
<dbReference type="FunFam" id="1.10.1070.11:FF:000018">
    <property type="entry name" value="DNA-dependent protein kinase catalytic subunit"/>
    <property type="match status" value="1"/>
</dbReference>
<evidence type="ECO:0000256" key="4">
    <source>
        <dbReference type="ARBA" id="ARBA00018077"/>
    </source>
</evidence>
<feature type="compositionally biased region" description="Low complexity" evidence="17">
    <location>
        <begin position="2429"/>
        <end position="2442"/>
    </location>
</feature>
<evidence type="ECO:0000256" key="13">
    <source>
        <dbReference type="ARBA" id="ARBA00022803"/>
    </source>
</evidence>
<keyword evidence="22" id="KW-1267">Proteomics identification</keyword>
<evidence type="ECO:0000256" key="7">
    <source>
        <dbReference type="ARBA" id="ARBA00022553"/>
    </source>
</evidence>
<protein>
    <recommendedName>
        <fullName evidence="4">DNA-dependent protein kinase catalytic subunit</fullName>
        <ecNumber evidence="3">2.7.11.1</ecNumber>
    </recommendedName>
</protein>
<dbReference type="SUPFAM" id="SSF48371">
    <property type="entry name" value="ARM repeat"/>
    <property type="match status" value="3"/>
</dbReference>
<dbReference type="SUPFAM" id="SSF56112">
    <property type="entry name" value="Protein kinase-like (PK-like)"/>
    <property type="match status" value="1"/>
</dbReference>
<reference evidence="20 21" key="1">
    <citation type="submission" date="2018-03" db="EMBL/GenBank/DDBJ databases">
        <title>Draft genome sequence of Rohu Carp (Labeo rohita).</title>
        <authorList>
            <person name="Das P."/>
            <person name="Kushwaha B."/>
            <person name="Joshi C.G."/>
            <person name="Kumar D."/>
            <person name="Nagpure N.S."/>
            <person name="Sahoo L."/>
            <person name="Das S.P."/>
            <person name="Bit A."/>
            <person name="Patnaik S."/>
            <person name="Meher P.K."/>
            <person name="Jayasankar P."/>
            <person name="Koringa P.G."/>
            <person name="Patel N.V."/>
            <person name="Hinsu A.T."/>
            <person name="Kumar R."/>
            <person name="Pandey M."/>
            <person name="Agarwal S."/>
            <person name="Srivastava S."/>
            <person name="Singh M."/>
            <person name="Iquebal M.A."/>
            <person name="Jaiswal S."/>
            <person name="Angadi U.B."/>
            <person name="Kumar N."/>
            <person name="Raza M."/>
            <person name="Shah T.M."/>
            <person name="Rai A."/>
            <person name="Jena J.K."/>
        </authorList>
    </citation>
    <scope>NUCLEOTIDE SEQUENCE [LARGE SCALE GENOMIC DNA]</scope>
    <source>
        <strain evidence="20">DASCIFA01</strain>
        <tissue evidence="20">Testis</tissue>
    </source>
</reference>
<keyword evidence="9" id="KW-0677">Repeat</keyword>
<dbReference type="Pfam" id="PF02259">
    <property type="entry name" value="FAT"/>
    <property type="match status" value="1"/>
</dbReference>
<evidence type="ECO:0000259" key="18">
    <source>
        <dbReference type="PROSITE" id="PS50290"/>
    </source>
</evidence>
<dbReference type="PROSITE" id="PS00916">
    <property type="entry name" value="PI3_4_KINASE_2"/>
    <property type="match status" value="1"/>
</dbReference>
<dbReference type="EMBL" id="QBIY01012749">
    <property type="protein sequence ID" value="RXN17348.1"/>
    <property type="molecule type" value="Genomic_DNA"/>
</dbReference>
<comment type="caution">
    <text evidence="20">The sequence shown here is derived from an EMBL/GenBank/DDBJ whole genome shotgun (WGS) entry which is preliminary data.</text>
</comment>
<dbReference type="Gene3D" id="1.10.1070.11">
    <property type="entry name" value="Phosphatidylinositol 3-/4-kinase, catalytic domain"/>
    <property type="match status" value="1"/>
</dbReference>
<evidence type="ECO:0000256" key="1">
    <source>
        <dbReference type="ARBA" id="ARBA00004604"/>
    </source>
</evidence>
<feature type="region of interest" description="Disordered" evidence="17">
    <location>
        <begin position="1868"/>
        <end position="1892"/>
    </location>
</feature>
<dbReference type="InterPro" id="IPR016024">
    <property type="entry name" value="ARM-type_fold"/>
</dbReference>
<keyword evidence="6" id="KW-0723">Serine/threonine-protein kinase</keyword>
<keyword evidence="12 20" id="KW-0418">Kinase</keyword>
<evidence type="ECO:0000256" key="9">
    <source>
        <dbReference type="ARBA" id="ARBA00022737"/>
    </source>
</evidence>
<keyword evidence="11" id="KW-0227">DNA damage</keyword>
<evidence type="ECO:0000256" key="2">
    <source>
        <dbReference type="ARBA" id="ARBA00011031"/>
    </source>
</evidence>
<dbReference type="InterPro" id="IPR046803">
    <property type="entry name" value="DNAPKcs_CC1-2"/>
</dbReference>
<evidence type="ECO:0000256" key="10">
    <source>
        <dbReference type="ARBA" id="ARBA00022741"/>
    </source>
</evidence>
<dbReference type="InterPro" id="IPR037706">
    <property type="entry name" value="DNA-PK_dom"/>
</dbReference>
<dbReference type="Pfam" id="PF02260">
    <property type="entry name" value="FATC"/>
    <property type="match status" value="1"/>
</dbReference>
<feature type="region of interest" description="Disordered" evidence="17">
    <location>
        <begin position="2429"/>
        <end position="2451"/>
    </location>
</feature>
<feature type="domain" description="PI3K/PI4K catalytic" evidence="18">
    <location>
        <begin position="3413"/>
        <end position="3741"/>
    </location>
</feature>
<dbReference type="FunFam" id="3.30.1010.10:FF:000013">
    <property type="entry name" value="Protein kinase, DNA-activated, catalytic subunit"/>
    <property type="match status" value="1"/>
</dbReference>
<dbReference type="InterPro" id="IPR012582">
    <property type="entry name" value="DNAPKcs_CC3"/>
</dbReference>
<evidence type="ECO:0000256" key="3">
    <source>
        <dbReference type="ARBA" id="ARBA00012513"/>
    </source>
</evidence>
<keyword evidence="14" id="KW-0067">ATP-binding</keyword>
<dbReference type="InterPro" id="IPR045581">
    <property type="entry name" value="DNAPKcs_CC5"/>
</dbReference>
<dbReference type="GO" id="GO:0005524">
    <property type="term" value="F:ATP binding"/>
    <property type="evidence" value="ECO:0007669"/>
    <property type="project" value="UniProtKB-KW"/>
</dbReference>
<evidence type="ECO:0000313" key="21">
    <source>
        <dbReference type="Proteomes" id="UP000290572"/>
    </source>
</evidence>
<gene>
    <name evidence="20" type="ORF">ROHU_027028</name>
</gene>
<dbReference type="Gene3D" id="3.30.1010.10">
    <property type="entry name" value="Phosphatidylinositol 3-kinase Catalytic Subunit, Chain A, domain 4"/>
    <property type="match status" value="1"/>
</dbReference>
<dbReference type="GO" id="GO:0005730">
    <property type="term" value="C:nucleolus"/>
    <property type="evidence" value="ECO:0007669"/>
    <property type="project" value="UniProtKB-SubCell"/>
</dbReference>
<evidence type="ECO:0000259" key="19">
    <source>
        <dbReference type="PROSITE" id="PS51190"/>
    </source>
</evidence>
<dbReference type="CDD" id="cd05172">
    <property type="entry name" value="PIKKc_DNA-PK"/>
    <property type="match status" value="1"/>
</dbReference>
<organism evidence="20 21">
    <name type="scientific">Labeo rohita</name>
    <name type="common">Indian major carp</name>
    <name type="synonym">Cyprinus rohita</name>
    <dbReference type="NCBI Taxonomy" id="84645"/>
    <lineage>
        <taxon>Eukaryota</taxon>
        <taxon>Metazoa</taxon>
        <taxon>Chordata</taxon>
        <taxon>Craniata</taxon>
        <taxon>Vertebrata</taxon>
        <taxon>Euteleostomi</taxon>
        <taxon>Actinopterygii</taxon>
        <taxon>Neopterygii</taxon>
        <taxon>Teleostei</taxon>
        <taxon>Ostariophysi</taxon>
        <taxon>Cypriniformes</taxon>
        <taxon>Cyprinidae</taxon>
        <taxon>Labeoninae</taxon>
        <taxon>Labeonini</taxon>
        <taxon>Labeo</taxon>
    </lineage>
</organism>
<dbReference type="GO" id="GO:0000723">
    <property type="term" value="P:telomere maintenance"/>
    <property type="evidence" value="ECO:0007669"/>
    <property type="project" value="TreeGrafter"/>
</dbReference>
<dbReference type="PROSITE" id="PS00915">
    <property type="entry name" value="PI3_4_KINASE_1"/>
    <property type="match status" value="1"/>
</dbReference>
<dbReference type="GO" id="GO:0004677">
    <property type="term" value="F:DNA-dependent protein kinase activity"/>
    <property type="evidence" value="ECO:0007669"/>
    <property type="project" value="InterPro"/>
</dbReference>
<dbReference type="InterPro" id="IPR000403">
    <property type="entry name" value="PI3/4_kinase_cat_dom"/>
</dbReference>
<dbReference type="PANTHER" id="PTHR11139:SF68">
    <property type="entry name" value="DNA-DEPENDENT PROTEIN KINASE CATALYTIC SUBUNIT"/>
    <property type="match status" value="1"/>
</dbReference>
<evidence type="ECO:0000256" key="11">
    <source>
        <dbReference type="ARBA" id="ARBA00022763"/>
    </source>
</evidence>
<name>A0A498M8N7_LABRO</name>
<keyword evidence="7" id="KW-0597">Phosphoprotein</keyword>
<dbReference type="Proteomes" id="UP000290572">
    <property type="component" value="Unassembled WGS sequence"/>
</dbReference>